<keyword evidence="4" id="KW-1185">Reference proteome</keyword>
<dbReference type="PANTHER" id="PTHR32305">
    <property type="match status" value="1"/>
</dbReference>
<evidence type="ECO:0000313" key="3">
    <source>
        <dbReference type="EMBL" id="MBA9087229.1"/>
    </source>
</evidence>
<dbReference type="InterPro" id="IPR056823">
    <property type="entry name" value="TEN-like_YD-shell"/>
</dbReference>
<proteinExistence type="predicted"/>
<dbReference type="NCBIfam" id="TIGR03696">
    <property type="entry name" value="Rhs_assc_core"/>
    <property type="match status" value="1"/>
</dbReference>
<evidence type="ECO:0000256" key="1">
    <source>
        <dbReference type="ARBA" id="ARBA00022737"/>
    </source>
</evidence>
<dbReference type="EMBL" id="JACJIP010000027">
    <property type="protein sequence ID" value="MBA9087229.1"/>
    <property type="molecule type" value="Genomic_DNA"/>
</dbReference>
<accession>A0A7W3XT48</accession>
<evidence type="ECO:0000259" key="2">
    <source>
        <dbReference type="Pfam" id="PF25023"/>
    </source>
</evidence>
<gene>
    <name evidence="3" type="ORF">FHR92_003711</name>
</gene>
<sequence>MTYRDEDTKPPMLWAICIAQTYDIIDRKNTSYMVAATDITSFWSNPQDSLKRNVLESISDEKVRYAYNNGGKVISEANASNQVTANYVWGPDRLLAKRDVSTNKKYYYLYNGHGDVVQIIDESGNIVNNYQYDEWGNILQQQERIDNAFKYAGEIQDEETGLYYLRARYYDPSVGRFISKDTYEGQINNPLSLNLYTYVINDPVNNVDPTGNYCEATVNGKFYSHPGKCATDKNGKQINKGSKYIDDKTYIKNLMNQLLIAMDTASRETSKKINN</sequence>
<dbReference type="Proteomes" id="UP000567067">
    <property type="component" value="Unassembled WGS sequence"/>
</dbReference>
<comment type="caution">
    <text evidence="3">The sequence shown here is derived from an EMBL/GenBank/DDBJ whole genome shotgun (WGS) entry which is preliminary data.</text>
</comment>
<organism evidence="3 4">
    <name type="scientific">Fontibacillus solani</name>
    <dbReference type="NCBI Taxonomy" id="1572857"/>
    <lineage>
        <taxon>Bacteria</taxon>
        <taxon>Bacillati</taxon>
        <taxon>Bacillota</taxon>
        <taxon>Bacilli</taxon>
        <taxon>Bacillales</taxon>
        <taxon>Paenibacillaceae</taxon>
        <taxon>Fontibacillus</taxon>
    </lineage>
</organism>
<protein>
    <submittedName>
        <fullName evidence="3">RHS repeat-associated protein</fullName>
    </submittedName>
</protein>
<dbReference type="InterPro" id="IPR022385">
    <property type="entry name" value="Rhs_assc_core"/>
</dbReference>
<feature type="domain" description="Teneurin-like YD-shell" evidence="2">
    <location>
        <begin position="78"/>
        <end position="204"/>
    </location>
</feature>
<dbReference type="InterPro" id="IPR050708">
    <property type="entry name" value="T6SS_VgrG/RHS"/>
</dbReference>
<reference evidence="3 4" key="1">
    <citation type="submission" date="2020-08" db="EMBL/GenBank/DDBJ databases">
        <title>Genomic Encyclopedia of Type Strains, Phase III (KMG-III): the genomes of soil and plant-associated and newly described type strains.</title>
        <authorList>
            <person name="Whitman W."/>
        </authorList>
    </citation>
    <scope>NUCLEOTIDE SEQUENCE [LARGE SCALE GENOMIC DNA]</scope>
    <source>
        <strain evidence="3 4">CECT 8693</strain>
    </source>
</reference>
<evidence type="ECO:0000313" key="4">
    <source>
        <dbReference type="Proteomes" id="UP000567067"/>
    </source>
</evidence>
<dbReference type="Gene3D" id="2.180.10.10">
    <property type="entry name" value="RHS repeat-associated core"/>
    <property type="match status" value="1"/>
</dbReference>
<name>A0A7W3XT48_9BACL</name>
<dbReference type="RefSeq" id="WP_182538000.1">
    <property type="nucleotide sequence ID" value="NZ_JACJIP010000027.1"/>
</dbReference>
<keyword evidence="1" id="KW-0677">Repeat</keyword>
<dbReference type="AlphaFoldDB" id="A0A7W3XT48"/>
<dbReference type="Pfam" id="PF25023">
    <property type="entry name" value="TEN_YD-shell"/>
    <property type="match status" value="1"/>
</dbReference>
<dbReference type="PANTHER" id="PTHR32305:SF17">
    <property type="entry name" value="TRNA NUCLEASE WAPA"/>
    <property type="match status" value="1"/>
</dbReference>